<dbReference type="EMBL" id="JAHGAV010000232">
    <property type="protein sequence ID" value="KAG6928004.1"/>
    <property type="molecule type" value="Genomic_DNA"/>
</dbReference>
<name>A0A8T1SHG1_CHESE</name>
<proteinExistence type="predicted"/>
<organism evidence="2 3">
    <name type="scientific">Chelydra serpentina</name>
    <name type="common">Snapping turtle</name>
    <name type="synonym">Testudo serpentina</name>
    <dbReference type="NCBI Taxonomy" id="8475"/>
    <lineage>
        <taxon>Eukaryota</taxon>
        <taxon>Metazoa</taxon>
        <taxon>Chordata</taxon>
        <taxon>Craniata</taxon>
        <taxon>Vertebrata</taxon>
        <taxon>Euteleostomi</taxon>
        <taxon>Archelosauria</taxon>
        <taxon>Testudinata</taxon>
        <taxon>Testudines</taxon>
        <taxon>Cryptodira</taxon>
        <taxon>Durocryptodira</taxon>
        <taxon>Americhelydia</taxon>
        <taxon>Chelydroidea</taxon>
        <taxon>Chelydridae</taxon>
        <taxon>Chelydra</taxon>
    </lineage>
</organism>
<dbReference type="Proteomes" id="UP000765507">
    <property type="component" value="Unassembled WGS sequence"/>
</dbReference>
<evidence type="ECO:0000313" key="2">
    <source>
        <dbReference type="EMBL" id="KAG6928004.1"/>
    </source>
</evidence>
<dbReference type="AlphaFoldDB" id="A0A8T1SHG1"/>
<keyword evidence="3" id="KW-1185">Reference proteome</keyword>
<keyword evidence="1" id="KW-0732">Signal</keyword>
<feature type="signal peptide" evidence="1">
    <location>
        <begin position="1"/>
        <end position="18"/>
    </location>
</feature>
<protein>
    <submittedName>
        <fullName evidence="2">Endogenous retrovirus group 3 member 1</fullName>
    </submittedName>
</protein>
<sequence length="137" mass="16091">MIKLSLILLLMYSHYCYGWENRFIQLGESIVNSFNLSNCWVCGGPGDWNEWPWVAQPVQPKWWVSNLSIVHDGTEIWTEDSSPWRLYSSGMGIFCLNRTRREGVYIGESKCDWTLSLGFDCYDPNYYPYDCSKYQGR</sequence>
<evidence type="ECO:0000313" key="3">
    <source>
        <dbReference type="Proteomes" id="UP000765507"/>
    </source>
</evidence>
<comment type="caution">
    <text evidence="2">The sequence shown here is derived from an EMBL/GenBank/DDBJ whole genome shotgun (WGS) entry which is preliminary data.</text>
</comment>
<accession>A0A8T1SHG1</accession>
<feature type="chain" id="PRO_5035746341" evidence="1">
    <location>
        <begin position="19"/>
        <end position="137"/>
    </location>
</feature>
<evidence type="ECO:0000256" key="1">
    <source>
        <dbReference type="SAM" id="SignalP"/>
    </source>
</evidence>
<gene>
    <name evidence="2" type="ORF">G0U57_008905</name>
</gene>
<reference evidence="2 3" key="1">
    <citation type="journal article" date="2020" name="G3 (Bethesda)">
        <title>Draft Genome of the Common Snapping Turtle, Chelydra serpentina, a Model for Phenotypic Plasticity in Reptiles.</title>
        <authorList>
            <person name="Das D."/>
            <person name="Singh S.K."/>
            <person name="Bierstedt J."/>
            <person name="Erickson A."/>
            <person name="Galli G.L.J."/>
            <person name="Crossley D.A. 2nd"/>
            <person name="Rhen T."/>
        </authorList>
    </citation>
    <scope>NUCLEOTIDE SEQUENCE [LARGE SCALE GENOMIC DNA]</scope>
    <source>
        <strain evidence="2">KW</strain>
    </source>
</reference>
<feature type="non-terminal residue" evidence="2">
    <location>
        <position position="137"/>
    </location>
</feature>